<dbReference type="GO" id="GO:0005737">
    <property type="term" value="C:cytoplasm"/>
    <property type="evidence" value="ECO:0007669"/>
    <property type="project" value="TreeGrafter"/>
</dbReference>
<feature type="region of interest" description="Disordered" evidence="1">
    <location>
        <begin position="209"/>
        <end position="229"/>
    </location>
</feature>
<reference evidence="2 3" key="1">
    <citation type="journal article" date="2023" name="Hortic Res">
        <title>Pangenome of water caltrop reveals structural variations and asymmetric subgenome divergence after allopolyploidization.</title>
        <authorList>
            <person name="Zhang X."/>
            <person name="Chen Y."/>
            <person name="Wang L."/>
            <person name="Yuan Y."/>
            <person name="Fang M."/>
            <person name="Shi L."/>
            <person name="Lu R."/>
            <person name="Comes H.P."/>
            <person name="Ma Y."/>
            <person name="Chen Y."/>
            <person name="Huang G."/>
            <person name="Zhou Y."/>
            <person name="Zheng Z."/>
            <person name="Qiu Y."/>
        </authorList>
    </citation>
    <scope>NUCLEOTIDE SEQUENCE [LARGE SCALE GENOMIC DNA]</scope>
    <source>
        <tissue evidence="2">Roots</tissue>
    </source>
</reference>
<dbReference type="EMBL" id="JAXIOK010000005">
    <property type="protein sequence ID" value="KAK4771504.1"/>
    <property type="molecule type" value="Genomic_DNA"/>
</dbReference>
<dbReference type="Proteomes" id="UP001345219">
    <property type="component" value="Chromosome 24"/>
</dbReference>
<dbReference type="AlphaFoldDB" id="A0AAN7KS46"/>
<evidence type="ECO:0000313" key="3">
    <source>
        <dbReference type="Proteomes" id="UP001345219"/>
    </source>
</evidence>
<evidence type="ECO:0000256" key="1">
    <source>
        <dbReference type="SAM" id="MobiDB-lite"/>
    </source>
</evidence>
<dbReference type="PANTHER" id="PTHR31315">
    <property type="entry name" value="PROTEIN SIP5"/>
    <property type="match status" value="1"/>
</dbReference>
<dbReference type="PANTHER" id="PTHR31315:SF1">
    <property type="entry name" value="PROTEIN SIP5"/>
    <property type="match status" value="1"/>
</dbReference>
<accession>A0AAN7KS46</accession>
<comment type="caution">
    <text evidence="2">The sequence shown here is derived from an EMBL/GenBank/DDBJ whole genome shotgun (WGS) entry which is preliminary data.</text>
</comment>
<proteinExistence type="predicted"/>
<gene>
    <name evidence="2" type="ORF">SAY87_032036</name>
</gene>
<protein>
    <submittedName>
        <fullName evidence="2">Uncharacterized protein</fullName>
    </submittedName>
</protein>
<sequence>MLFEGDLYRLNFTYSDISSTVFLNMMRFPFCKTSNYAVEYWGVKSEEEKGTEHVEEQRVIEVKIRMRQKEHQDEEERTLKRQYLSSSGQSMALGDMECGSARAQSRLSHAEGEEIVSDASCAPSSRSPVPPSRRNRPEEFGLDLEDIMAMEAIWLSIQERGKQSAPCYDSDSDLPEQRIFSDDCYISPANNGEWNLVHVTKTAEAGTSYRCSDSTDQDSEITNQPQQGVDVEDEGFQSLPASIVPESFEEQMMLAMEISLAEAQAMTQGPGITWHY</sequence>
<feature type="compositionally biased region" description="Polar residues" evidence="1">
    <location>
        <begin position="209"/>
        <end position="227"/>
    </location>
</feature>
<dbReference type="InterPro" id="IPR039301">
    <property type="entry name" value="Sip5/DA2"/>
</dbReference>
<feature type="region of interest" description="Disordered" evidence="1">
    <location>
        <begin position="112"/>
        <end position="138"/>
    </location>
</feature>
<keyword evidence="3" id="KW-1185">Reference proteome</keyword>
<name>A0AAN7KS46_9MYRT</name>
<organism evidence="2 3">
    <name type="scientific">Trapa incisa</name>
    <dbReference type="NCBI Taxonomy" id="236973"/>
    <lineage>
        <taxon>Eukaryota</taxon>
        <taxon>Viridiplantae</taxon>
        <taxon>Streptophyta</taxon>
        <taxon>Embryophyta</taxon>
        <taxon>Tracheophyta</taxon>
        <taxon>Spermatophyta</taxon>
        <taxon>Magnoliopsida</taxon>
        <taxon>eudicotyledons</taxon>
        <taxon>Gunneridae</taxon>
        <taxon>Pentapetalae</taxon>
        <taxon>rosids</taxon>
        <taxon>malvids</taxon>
        <taxon>Myrtales</taxon>
        <taxon>Lythraceae</taxon>
        <taxon>Trapa</taxon>
    </lineage>
</organism>
<evidence type="ECO:0000313" key="2">
    <source>
        <dbReference type="EMBL" id="KAK4771504.1"/>
    </source>
</evidence>